<dbReference type="InterPro" id="IPR052362">
    <property type="entry name" value="HTH-GbsR_regulator"/>
</dbReference>
<name>A0ABY7B6G5_9PSEU</name>
<dbReference type="InterPro" id="IPR036390">
    <property type="entry name" value="WH_DNA-bd_sf"/>
</dbReference>
<sequence length="142" mass="16153">MRFVRMATQTGVPAMMARVLVCLFTTESRSLTAAELATRLRVSPASVSKVVAWLEQRGLLRRERDGRRERYLIDDHVWHQAWLASMEGLALWADVTRQGAELCGGDTLVGARLHATNQWLRHVRQDMIQVAEHWRQALPPGP</sequence>
<dbReference type="SUPFAM" id="SSF46785">
    <property type="entry name" value="Winged helix' DNA-binding domain"/>
    <property type="match status" value="1"/>
</dbReference>
<dbReference type="Gene3D" id="1.10.10.10">
    <property type="entry name" value="Winged helix-like DNA-binding domain superfamily/Winged helix DNA-binding domain"/>
    <property type="match status" value="1"/>
</dbReference>
<feature type="domain" description="HTH marR-type" evidence="4">
    <location>
        <begin position="27"/>
        <end position="69"/>
    </location>
</feature>
<evidence type="ECO:0000313" key="5">
    <source>
        <dbReference type="EMBL" id="WAL66481.1"/>
    </source>
</evidence>
<keyword evidence="6" id="KW-1185">Reference proteome</keyword>
<dbReference type="EMBL" id="CP113836">
    <property type="protein sequence ID" value="WAL66481.1"/>
    <property type="molecule type" value="Genomic_DNA"/>
</dbReference>
<evidence type="ECO:0000256" key="1">
    <source>
        <dbReference type="ARBA" id="ARBA00023015"/>
    </source>
</evidence>
<dbReference type="PANTHER" id="PTHR38465">
    <property type="entry name" value="HTH-TYPE TRANSCRIPTIONAL REGULATOR MJ1563-RELATED"/>
    <property type="match status" value="1"/>
</dbReference>
<keyword evidence="1" id="KW-0805">Transcription regulation</keyword>
<accession>A0ABY7B6G5</accession>
<gene>
    <name evidence="5" type="ORF">ORV05_01260</name>
</gene>
<dbReference type="Proteomes" id="UP001163203">
    <property type="component" value="Chromosome"/>
</dbReference>
<evidence type="ECO:0000256" key="3">
    <source>
        <dbReference type="ARBA" id="ARBA00023163"/>
    </source>
</evidence>
<evidence type="ECO:0000256" key="2">
    <source>
        <dbReference type="ARBA" id="ARBA00023125"/>
    </source>
</evidence>
<evidence type="ECO:0000259" key="4">
    <source>
        <dbReference type="Pfam" id="PF12802"/>
    </source>
</evidence>
<dbReference type="PANTHER" id="PTHR38465:SF2">
    <property type="entry name" value="HTH-TYPE TRANSCRIPTIONAL REGULATOR MMPR5"/>
    <property type="match status" value="1"/>
</dbReference>
<protein>
    <submittedName>
        <fullName evidence="5">MarR family transcriptional regulator</fullName>
    </submittedName>
</protein>
<evidence type="ECO:0000313" key="6">
    <source>
        <dbReference type="Proteomes" id="UP001163203"/>
    </source>
</evidence>
<keyword evidence="2" id="KW-0238">DNA-binding</keyword>
<organism evidence="5 6">
    <name type="scientific">Amycolatopsis cynarae</name>
    <dbReference type="NCBI Taxonomy" id="2995223"/>
    <lineage>
        <taxon>Bacteria</taxon>
        <taxon>Bacillati</taxon>
        <taxon>Actinomycetota</taxon>
        <taxon>Actinomycetes</taxon>
        <taxon>Pseudonocardiales</taxon>
        <taxon>Pseudonocardiaceae</taxon>
        <taxon>Amycolatopsis</taxon>
    </lineage>
</organism>
<dbReference type="InterPro" id="IPR000835">
    <property type="entry name" value="HTH_MarR-typ"/>
</dbReference>
<dbReference type="RefSeq" id="WP_268756617.1">
    <property type="nucleotide sequence ID" value="NZ_CP113836.1"/>
</dbReference>
<dbReference type="Pfam" id="PF12802">
    <property type="entry name" value="MarR_2"/>
    <property type="match status" value="1"/>
</dbReference>
<dbReference type="InterPro" id="IPR036388">
    <property type="entry name" value="WH-like_DNA-bd_sf"/>
</dbReference>
<keyword evidence="3" id="KW-0804">Transcription</keyword>
<proteinExistence type="predicted"/>
<reference evidence="5" key="1">
    <citation type="submission" date="2022-11" db="EMBL/GenBank/DDBJ databases">
        <authorList>
            <person name="Mo P."/>
        </authorList>
    </citation>
    <scope>NUCLEOTIDE SEQUENCE</scope>
    <source>
        <strain evidence="5">HUAS 11-8</strain>
    </source>
</reference>